<reference evidence="2" key="1">
    <citation type="submission" date="2024-01" db="EMBL/GenBank/DDBJ databases">
        <title>Genome sequence of Mycoplasma ciconiae type strain DSM 25251.</title>
        <authorList>
            <person name="Spergser J."/>
        </authorList>
    </citation>
    <scope>NUCLEOTIDE SEQUENCE [LARGE SCALE GENOMIC DNA]</scope>
    <source>
        <strain evidence="2">DSM 25251</strain>
    </source>
</reference>
<dbReference type="Pfam" id="PF01547">
    <property type="entry name" value="SBP_bac_1"/>
    <property type="match status" value="1"/>
</dbReference>
<organism evidence="2 3">
    <name type="scientific">Mycoplasmopsis ciconiae</name>
    <dbReference type="NCBI Taxonomy" id="561067"/>
    <lineage>
        <taxon>Bacteria</taxon>
        <taxon>Bacillati</taxon>
        <taxon>Mycoplasmatota</taxon>
        <taxon>Mycoplasmoidales</taxon>
        <taxon>Metamycoplasmataceae</taxon>
        <taxon>Mycoplasmopsis</taxon>
    </lineage>
</organism>
<dbReference type="RefSeq" id="WP_330500558.1">
    <property type="nucleotide sequence ID" value="NZ_JAZDWZ010000002.1"/>
</dbReference>
<dbReference type="Gene3D" id="3.40.190.10">
    <property type="entry name" value="Periplasmic binding protein-like II"/>
    <property type="match status" value="3"/>
</dbReference>
<sequence length="527" mass="57776">MKFKMKKASALALSGVSVLSAGFLALSCSSNSEANDPSNGGTQSAYNKPFSKIFDQNKAQLEELKTRLNGYSKGSFEIFTNKAEIADQSNALIQEFNKFFGTNLKWTQIGGSNNYQTALSGKFSNGVNGVLLVGAESKSAFEQINNIVVDTSAKKFLNNFDKSTDDIIVGEKHFMPQAFETYGVIYNKTLFKNAKITVYEGKSFDTAAAELKQGLQKPENYDGSIEKDGTLYVFSGDMTFSAYNKVLDKLRAANIKPFYSVSKTDKQNVWPITNHLMNSVVVASTAGSDKPGTPAFEKMNEDIMSSPQNIFTADLVTKLQKALEIYNTNGANSVATNTVNDGMTLIGSNGVAMIQNGTWGFSQALQVAKQSGINLELGFLPIPVENARTNKMAIYKGATQRWGATTLTNDEANKKLAQLFLQFLYQTQAGTEILQNYLGSANPYTDPNKPFQGEDQLINSSYNYGDLNSDVWAMSTFPAQFNNDTPALVDLANKGFKPEGQTNEQVAQELLKVWNSLRQAEKEKQAK</sequence>
<evidence type="ECO:0000256" key="1">
    <source>
        <dbReference type="SAM" id="SignalP"/>
    </source>
</evidence>
<dbReference type="PROSITE" id="PS51257">
    <property type="entry name" value="PROKAR_LIPOPROTEIN"/>
    <property type="match status" value="1"/>
</dbReference>
<dbReference type="InterPro" id="IPR050490">
    <property type="entry name" value="Bact_solute-bd_prot1"/>
</dbReference>
<gene>
    <name evidence="2" type="ORF">V2E24_00960</name>
</gene>
<dbReference type="PANTHER" id="PTHR43649">
    <property type="entry name" value="ARABINOSE-BINDING PROTEIN-RELATED"/>
    <property type="match status" value="1"/>
</dbReference>
<dbReference type="PANTHER" id="PTHR43649:SF12">
    <property type="entry name" value="DIACETYLCHITOBIOSE BINDING PROTEIN DASA"/>
    <property type="match status" value="1"/>
</dbReference>
<dbReference type="Proteomes" id="UP001344817">
    <property type="component" value="Unassembled WGS sequence"/>
</dbReference>
<comment type="caution">
    <text evidence="2">The sequence shown here is derived from an EMBL/GenBank/DDBJ whole genome shotgun (WGS) entry which is preliminary data.</text>
</comment>
<protein>
    <submittedName>
        <fullName evidence="2">Extracellular solute-binding protein</fullName>
    </submittedName>
</protein>
<dbReference type="InterPro" id="IPR006059">
    <property type="entry name" value="SBP"/>
</dbReference>
<dbReference type="SUPFAM" id="SSF53850">
    <property type="entry name" value="Periplasmic binding protein-like II"/>
    <property type="match status" value="1"/>
</dbReference>
<accession>A0ABU7MME0</accession>
<evidence type="ECO:0000313" key="3">
    <source>
        <dbReference type="Proteomes" id="UP001344817"/>
    </source>
</evidence>
<feature type="signal peptide" evidence="1">
    <location>
        <begin position="1"/>
        <end position="34"/>
    </location>
</feature>
<feature type="chain" id="PRO_5046041308" evidence="1">
    <location>
        <begin position="35"/>
        <end position="527"/>
    </location>
</feature>
<keyword evidence="1" id="KW-0732">Signal</keyword>
<evidence type="ECO:0000313" key="2">
    <source>
        <dbReference type="EMBL" id="MEE3928146.1"/>
    </source>
</evidence>
<name>A0ABU7MME0_9BACT</name>
<keyword evidence="3" id="KW-1185">Reference proteome</keyword>
<dbReference type="EMBL" id="JAZDWZ010000002">
    <property type="protein sequence ID" value="MEE3928146.1"/>
    <property type="molecule type" value="Genomic_DNA"/>
</dbReference>
<proteinExistence type="predicted"/>